<keyword evidence="2" id="KW-1185">Reference proteome</keyword>
<proteinExistence type="predicted"/>
<dbReference type="Proteomes" id="UP000218896">
    <property type="component" value="Unassembled WGS sequence"/>
</dbReference>
<name>A0A2A2FB90_9GAMM</name>
<evidence type="ECO:0000313" key="1">
    <source>
        <dbReference type="EMBL" id="PAU81882.1"/>
    </source>
</evidence>
<dbReference type="InterPro" id="IPR029063">
    <property type="entry name" value="SAM-dependent_MTases_sf"/>
</dbReference>
<dbReference type="GO" id="GO:0008168">
    <property type="term" value="F:methyltransferase activity"/>
    <property type="evidence" value="ECO:0007669"/>
    <property type="project" value="UniProtKB-KW"/>
</dbReference>
<protein>
    <submittedName>
        <fullName evidence="1">SAM-dependent methyltransferase</fullName>
    </submittedName>
</protein>
<dbReference type="Gene3D" id="3.40.50.150">
    <property type="entry name" value="Vaccinia Virus protein VP39"/>
    <property type="match status" value="1"/>
</dbReference>
<dbReference type="GO" id="GO:0032259">
    <property type="term" value="P:methylation"/>
    <property type="evidence" value="ECO:0007669"/>
    <property type="project" value="UniProtKB-KW"/>
</dbReference>
<accession>A0A2A2FB90</accession>
<evidence type="ECO:0000313" key="2">
    <source>
        <dbReference type="Proteomes" id="UP000218896"/>
    </source>
</evidence>
<dbReference type="OrthoDB" id="9787807at2"/>
<keyword evidence="1" id="KW-0489">Methyltransferase</keyword>
<sequence length="225" mass="24904">MELASVVPWGRSFEEYQAMFGLSEDDLNRRILGCGDGPASFNAEATGRGCQITSCDPVYQFQAEEIRRRIDDVYPEIMAKLQQGADNYFWGSLGSVEQLGEVRMRAMSTFLSDFDGGLREGRYVSAQLPTLPFRDSGFDLALCSHYLFLYSDHVDGATHLASMRELCRVATEVRVFPVVSLDGKTSKHLDGVMTALSADGINVSLQPVSYRFQKGATEMLVAKSV</sequence>
<keyword evidence="1" id="KW-0808">Transferase</keyword>
<dbReference type="AlphaFoldDB" id="A0A2A2FB90"/>
<reference evidence="1 2" key="1">
    <citation type="submission" date="2017-08" db="EMBL/GenBank/DDBJ databases">
        <title>Halovibrio sewagensis sp. nov., isolated from wastewater of high salinity.</title>
        <authorList>
            <person name="Dong X."/>
            <person name="Zhang G."/>
        </authorList>
    </citation>
    <scope>NUCLEOTIDE SEQUENCE [LARGE SCALE GENOMIC DNA]</scope>
    <source>
        <strain evidence="1 2">YL5-2</strain>
    </source>
</reference>
<gene>
    <name evidence="1" type="ORF">CK501_01650</name>
</gene>
<organism evidence="1 2">
    <name type="scientific">Halovibrio salipaludis</name>
    <dbReference type="NCBI Taxonomy" id="2032626"/>
    <lineage>
        <taxon>Bacteria</taxon>
        <taxon>Pseudomonadati</taxon>
        <taxon>Pseudomonadota</taxon>
        <taxon>Gammaproteobacteria</taxon>
        <taxon>Oceanospirillales</taxon>
        <taxon>Halomonadaceae</taxon>
        <taxon>Halovibrio</taxon>
    </lineage>
</organism>
<dbReference type="SUPFAM" id="SSF53335">
    <property type="entry name" value="S-adenosyl-L-methionine-dependent methyltransferases"/>
    <property type="match status" value="1"/>
</dbReference>
<dbReference type="EMBL" id="NSKD01000001">
    <property type="protein sequence ID" value="PAU81882.1"/>
    <property type="molecule type" value="Genomic_DNA"/>
</dbReference>
<comment type="caution">
    <text evidence="1">The sequence shown here is derived from an EMBL/GenBank/DDBJ whole genome shotgun (WGS) entry which is preliminary data.</text>
</comment>